<evidence type="ECO:0000313" key="3">
    <source>
        <dbReference type="Proteomes" id="UP000199199"/>
    </source>
</evidence>
<evidence type="ECO:0000256" key="1">
    <source>
        <dbReference type="SAM" id="Phobius"/>
    </source>
</evidence>
<keyword evidence="1" id="KW-0472">Membrane</keyword>
<protein>
    <submittedName>
        <fullName evidence="2">Uncharacterized protein</fullName>
    </submittedName>
</protein>
<sequence length="79" mass="8451">MNKILRRRVGPLLAFIVFVTLVSTIVLSLISDGPVLESMEVIVIVFAGLIGFVLVVGTVLLVGVVFAFAIARVSSFLFS</sequence>
<organism evidence="2 3">
    <name type="scientific">Halostagnicola kamekurae</name>
    <dbReference type="NCBI Taxonomy" id="619731"/>
    <lineage>
        <taxon>Archaea</taxon>
        <taxon>Methanobacteriati</taxon>
        <taxon>Methanobacteriota</taxon>
        <taxon>Stenosarchaea group</taxon>
        <taxon>Halobacteria</taxon>
        <taxon>Halobacteriales</taxon>
        <taxon>Natrialbaceae</taxon>
        <taxon>Halostagnicola</taxon>
    </lineage>
</organism>
<dbReference type="RefSeq" id="WP_092902158.1">
    <property type="nucleotide sequence ID" value="NZ_FOZS01000001.1"/>
</dbReference>
<feature type="transmembrane region" description="Helical" evidence="1">
    <location>
        <begin position="12"/>
        <end position="30"/>
    </location>
</feature>
<feature type="transmembrane region" description="Helical" evidence="1">
    <location>
        <begin position="42"/>
        <end position="71"/>
    </location>
</feature>
<reference evidence="3" key="1">
    <citation type="submission" date="2016-10" db="EMBL/GenBank/DDBJ databases">
        <authorList>
            <person name="Varghese N."/>
            <person name="Submissions S."/>
        </authorList>
    </citation>
    <scope>NUCLEOTIDE SEQUENCE [LARGE SCALE GENOMIC DNA]</scope>
    <source>
        <strain evidence="3">DSM 22427</strain>
    </source>
</reference>
<keyword evidence="3" id="KW-1185">Reference proteome</keyword>
<keyword evidence="1" id="KW-1133">Transmembrane helix</keyword>
<gene>
    <name evidence="2" type="ORF">SAMN04488556_0926</name>
</gene>
<proteinExistence type="predicted"/>
<dbReference type="AlphaFoldDB" id="A0A1I6Q1U4"/>
<dbReference type="EMBL" id="FOZS01000001">
    <property type="protein sequence ID" value="SFS46394.1"/>
    <property type="molecule type" value="Genomic_DNA"/>
</dbReference>
<accession>A0A1I6Q1U4</accession>
<evidence type="ECO:0000313" key="2">
    <source>
        <dbReference type="EMBL" id="SFS46394.1"/>
    </source>
</evidence>
<dbReference type="Proteomes" id="UP000199199">
    <property type="component" value="Unassembled WGS sequence"/>
</dbReference>
<keyword evidence="1" id="KW-0812">Transmembrane</keyword>
<name>A0A1I6Q1U4_9EURY</name>